<dbReference type="Gene3D" id="3.20.20.150">
    <property type="entry name" value="Divalent-metal-dependent TIM barrel enzymes"/>
    <property type="match status" value="1"/>
</dbReference>
<gene>
    <name evidence="6" type="primary">rhaA</name>
    <name evidence="7" type="ORF">AU468_11205</name>
</gene>
<evidence type="ECO:0000313" key="8">
    <source>
        <dbReference type="Proteomes" id="UP000237350"/>
    </source>
</evidence>
<dbReference type="GO" id="GO:0005737">
    <property type="term" value="C:cytoplasm"/>
    <property type="evidence" value="ECO:0007669"/>
    <property type="project" value="UniProtKB-SubCell"/>
</dbReference>
<dbReference type="HAMAP" id="MF_00541">
    <property type="entry name" value="RhaA"/>
    <property type="match status" value="1"/>
</dbReference>
<dbReference type="SUPFAM" id="SSF51658">
    <property type="entry name" value="Xylose isomerase-like"/>
    <property type="match status" value="1"/>
</dbReference>
<keyword evidence="4 6" id="KW-0413">Isomerase</keyword>
<keyword evidence="8" id="KW-1185">Reference proteome</keyword>
<feature type="binding site" evidence="6">
    <location>
        <position position="268"/>
    </location>
    <ligand>
        <name>Mn(2+)</name>
        <dbReference type="ChEBI" id="CHEBI:29035"/>
    </ligand>
</feature>
<comment type="caution">
    <text evidence="7">The sequence shown here is derived from an EMBL/GenBank/DDBJ whole genome shotgun (WGS) entry which is preliminary data.</text>
</comment>
<organism evidence="7 8">
    <name type="scientific">Alkalispirochaeta sphaeroplastigenens</name>
    <dbReference type="NCBI Taxonomy" id="1187066"/>
    <lineage>
        <taxon>Bacteria</taxon>
        <taxon>Pseudomonadati</taxon>
        <taxon>Spirochaetota</taxon>
        <taxon>Spirochaetia</taxon>
        <taxon>Spirochaetales</taxon>
        <taxon>Spirochaetaceae</taxon>
        <taxon>Alkalispirochaeta</taxon>
    </lineage>
</organism>
<feature type="binding site" evidence="6">
    <location>
        <position position="302"/>
    </location>
    <ligand>
        <name>Mn(2+)</name>
        <dbReference type="ChEBI" id="CHEBI:29035"/>
    </ligand>
</feature>
<reference evidence="8" key="1">
    <citation type="submission" date="2015-12" db="EMBL/GenBank/DDBJ databases">
        <authorList>
            <person name="Lodha T.D."/>
            <person name="Chintalapati S."/>
            <person name="Chintalapati V.R."/>
            <person name="Sravanthi T."/>
        </authorList>
    </citation>
    <scope>NUCLEOTIDE SEQUENCE [LARGE SCALE GENOMIC DNA]</scope>
    <source>
        <strain evidence="8">JC133</strain>
    </source>
</reference>
<dbReference type="RefSeq" id="WP_103680807.1">
    <property type="nucleotide sequence ID" value="NZ_LPWH01000112.1"/>
</dbReference>
<comment type="function">
    <text evidence="6">Catalyzes the interconversion of L-rhamnose and L-rhamnulose.</text>
</comment>
<evidence type="ECO:0000256" key="6">
    <source>
        <dbReference type="HAMAP-Rule" id="MF_00541"/>
    </source>
</evidence>
<dbReference type="InterPro" id="IPR009308">
    <property type="entry name" value="Rhamnose_isomerase"/>
</dbReference>
<dbReference type="Proteomes" id="UP000237350">
    <property type="component" value="Unassembled WGS sequence"/>
</dbReference>
<feature type="binding site" evidence="6">
    <location>
        <position position="300"/>
    </location>
    <ligand>
        <name>Mn(2+)</name>
        <dbReference type="ChEBI" id="CHEBI:29035"/>
    </ligand>
</feature>
<comment type="catalytic activity">
    <reaction evidence="6">
        <text>L-rhamnopyranose = L-rhamnulose</text>
        <dbReference type="Rhea" id="RHEA:23160"/>
        <dbReference type="ChEBI" id="CHEBI:17897"/>
        <dbReference type="ChEBI" id="CHEBI:62346"/>
        <dbReference type="EC" id="5.3.1.14"/>
    </reaction>
</comment>
<comment type="similarity">
    <text evidence="6">Belongs to the rhamnose isomerase family.</text>
</comment>
<name>A0A2S4JHJ6_9SPIO</name>
<dbReference type="InterPro" id="IPR050337">
    <property type="entry name" value="L-rhamnose_isomerase"/>
</dbReference>
<dbReference type="NCBIfam" id="NF002203">
    <property type="entry name" value="PRK01076.1"/>
    <property type="match status" value="1"/>
</dbReference>
<dbReference type="EMBL" id="LPWH01000112">
    <property type="protein sequence ID" value="POQ98955.1"/>
    <property type="molecule type" value="Genomic_DNA"/>
</dbReference>
<keyword evidence="2 6" id="KW-0479">Metal-binding</keyword>
<accession>A0A2S4JHJ6</accession>
<comment type="subcellular location">
    <subcellularLocation>
        <location evidence="6">Cytoplasm</location>
    </subcellularLocation>
</comment>
<dbReference type="InterPro" id="IPR036237">
    <property type="entry name" value="Xyl_isomerase-like_sf"/>
</dbReference>
<evidence type="ECO:0000256" key="3">
    <source>
        <dbReference type="ARBA" id="ARBA00023211"/>
    </source>
</evidence>
<dbReference type="PANTHER" id="PTHR30268">
    <property type="entry name" value="L-RHAMNOSE ISOMERASE"/>
    <property type="match status" value="1"/>
</dbReference>
<evidence type="ECO:0000256" key="2">
    <source>
        <dbReference type="ARBA" id="ARBA00022723"/>
    </source>
</evidence>
<evidence type="ECO:0000313" key="7">
    <source>
        <dbReference type="EMBL" id="POQ98955.1"/>
    </source>
</evidence>
<comment type="cofactor">
    <cofactor evidence="6">
        <name>Mn(2+)</name>
        <dbReference type="ChEBI" id="CHEBI:29035"/>
    </cofactor>
    <text evidence="6">Binds 1 Mn(2+) ion per subunit.</text>
</comment>
<dbReference type="AlphaFoldDB" id="A0A2S4JHJ6"/>
<dbReference type="PANTHER" id="PTHR30268:SF0">
    <property type="entry name" value="L-RHAMNOSE ISOMERASE"/>
    <property type="match status" value="1"/>
</dbReference>
<dbReference type="UniPathway" id="UPA00541">
    <property type="reaction ID" value="UER00601"/>
</dbReference>
<evidence type="ECO:0000256" key="5">
    <source>
        <dbReference type="ARBA" id="ARBA00023308"/>
    </source>
</evidence>
<keyword evidence="3 6" id="KW-0464">Manganese</keyword>
<protein>
    <recommendedName>
        <fullName evidence="6">L-rhamnose isomerase</fullName>
        <ecNumber evidence="6">5.3.1.14</ecNumber>
    </recommendedName>
</protein>
<dbReference type="GO" id="GO:0030145">
    <property type="term" value="F:manganese ion binding"/>
    <property type="evidence" value="ECO:0007669"/>
    <property type="project" value="UniProtKB-UniRule"/>
</dbReference>
<dbReference type="EC" id="5.3.1.14" evidence="6"/>
<keyword evidence="1 6" id="KW-0963">Cytoplasm</keyword>
<dbReference type="GO" id="GO:0019324">
    <property type="term" value="P:L-lyxose metabolic process"/>
    <property type="evidence" value="ECO:0007669"/>
    <property type="project" value="TreeGrafter"/>
</dbReference>
<comment type="pathway">
    <text evidence="6">Carbohydrate degradation; L-rhamnose degradation; glycerone phosphate from L-rhamnose: step 1/3.</text>
</comment>
<dbReference type="GO" id="GO:0019301">
    <property type="term" value="P:rhamnose catabolic process"/>
    <property type="evidence" value="ECO:0007669"/>
    <property type="project" value="UniProtKB-UniRule"/>
</dbReference>
<sequence>MFSAPTEQYLEQAYHRARDEYADLGIDTGEALQRLARVAVSINCWQGDDVAGFEGQEGITGGGILATGEYPGKARNPDELRRDFEMAYSLIPGKHRFNLHAMYRESDNPALDRDGIGPEHFSRWMDWAREMDLALDFNPTFFSHPLAKSGYTLASRDEKVRAFWIEHGKRSRQIAAHLGAHQGSASINNFWVPDGSKDEPADRLAHRELLIQSLDEIFSLAYPREQTLDAVESKLFGIGSEAFVAGSHDFYLAYAISRGVMLTMDAGHYHPTESVAEKISAVLPFCQDLLLHLSRPIRWDSDHVVIFDDATRDIFREVQRARSFDRVHLAVDFFDASINRIAAWVIGVRSALKAALFALLEPTDLLVAAEESGDTATRLALQQELLTLPFGAVWDKFCLDQGVPPGRFWLAQVKEYEQQVLRKRQ</sequence>
<evidence type="ECO:0000256" key="1">
    <source>
        <dbReference type="ARBA" id="ARBA00022490"/>
    </source>
</evidence>
<dbReference type="GO" id="GO:0008740">
    <property type="term" value="F:L-rhamnose isomerase activity"/>
    <property type="evidence" value="ECO:0007669"/>
    <property type="project" value="UniProtKB-UniRule"/>
</dbReference>
<proteinExistence type="inferred from homology"/>
<evidence type="ECO:0000256" key="4">
    <source>
        <dbReference type="ARBA" id="ARBA00023235"/>
    </source>
</evidence>
<dbReference type="Pfam" id="PF06134">
    <property type="entry name" value="RhaA"/>
    <property type="match status" value="1"/>
</dbReference>
<keyword evidence="5 6" id="KW-0684">Rhamnose metabolism</keyword>
<dbReference type="OrthoDB" id="9766697at2"/>